<reference evidence="5 6" key="1">
    <citation type="submission" date="2020-08" db="EMBL/GenBank/DDBJ databases">
        <title>Genomic Encyclopedia of Type Strains, Phase IV (KMG-IV): sequencing the most valuable type-strain genomes for metagenomic binning, comparative biology and taxonomic classification.</title>
        <authorList>
            <person name="Goeker M."/>
        </authorList>
    </citation>
    <scope>NUCLEOTIDE SEQUENCE [LARGE SCALE GENOMIC DNA]</scope>
    <source>
        <strain evidence="5 6">DSM 27026</strain>
    </source>
</reference>
<dbReference type="EMBL" id="JACHFJ010000001">
    <property type="protein sequence ID" value="MBB5372243.1"/>
    <property type="molecule type" value="Genomic_DNA"/>
</dbReference>
<comment type="similarity">
    <text evidence="2">Belongs to the bacterial solute-binding protein SsuA/TauA family.</text>
</comment>
<evidence type="ECO:0000256" key="1">
    <source>
        <dbReference type="ARBA" id="ARBA00004418"/>
    </source>
</evidence>
<dbReference type="PANTHER" id="PTHR30024">
    <property type="entry name" value="ALIPHATIC SULFONATES-BINDING PROTEIN-RELATED"/>
    <property type="match status" value="1"/>
</dbReference>
<comment type="subcellular location">
    <subcellularLocation>
        <location evidence="1">Periplasm</location>
    </subcellularLocation>
</comment>
<evidence type="ECO:0000313" key="5">
    <source>
        <dbReference type="EMBL" id="MBB5372243.1"/>
    </source>
</evidence>
<evidence type="ECO:0000313" key="6">
    <source>
        <dbReference type="Proteomes" id="UP000553706"/>
    </source>
</evidence>
<evidence type="ECO:0000256" key="3">
    <source>
        <dbReference type="ARBA" id="ARBA00022729"/>
    </source>
</evidence>
<accession>A0A840V957</accession>
<gene>
    <name evidence="5" type="ORF">HNP71_000467</name>
</gene>
<dbReference type="AlphaFoldDB" id="A0A840V957"/>
<feature type="chain" id="PRO_5032398929" evidence="4">
    <location>
        <begin position="21"/>
        <end position="330"/>
    </location>
</feature>
<dbReference type="Gene3D" id="3.40.190.10">
    <property type="entry name" value="Periplasmic binding protein-like II"/>
    <property type="match status" value="2"/>
</dbReference>
<evidence type="ECO:0000256" key="4">
    <source>
        <dbReference type="SAM" id="SignalP"/>
    </source>
</evidence>
<dbReference type="PANTHER" id="PTHR30024:SF47">
    <property type="entry name" value="TAURINE-BINDING PERIPLASMIC PROTEIN"/>
    <property type="match status" value="1"/>
</dbReference>
<protein>
    <submittedName>
        <fullName evidence="5">NitT/TauT family transport system substrate-binding protein</fullName>
    </submittedName>
</protein>
<dbReference type="Pfam" id="PF13379">
    <property type="entry name" value="NMT1_2"/>
    <property type="match status" value="1"/>
</dbReference>
<dbReference type="CDD" id="cd13563">
    <property type="entry name" value="PBP2_SsuA_like_6"/>
    <property type="match status" value="1"/>
</dbReference>
<comment type="caution">
    <text evidence="5">The sequence shown here is derived from an EMBL/GenBank/DDBJ whole genome shotgun (WGS) entry which is preliminary data.</text>
</comment>
<name>A0A840V957_9PROT</name>
<organism evidence="5 6">
    <name type="scientific">Acidocella aromatica</name>
    <dbReference type="NCBI Taxonomy" id="1303579"/>
    <lineage>
        <taxon>Bacteria</taxon>
        <taxon>Pseudomonadati</taxon>
        <taxon>Pseudomonadota</taxon>
        <taxon>Alphaproteobacteria</taxon>
        <taxon>Acetobacterales</taxon>
        <taxon>Acidocellaceae</taxon>
        <taxon>Acidocella</taxon>
    </lineage>
</organism>
<dbReference type="GO" id="GO:0042597">
    <property type="term" value="C:periplasmic space"/>
    <property type="evidence" value="ECO:0007669"/>
    <property type="project" value="UniProtKB-SubCell"/>
</dbReference>
<proteinExistence type="inferred from homology"/>
<feature type="signal peptide" evidence="4">
    <location>
        <begin position="1"/>
        <end position="20"/>
    </location>
</feature>
<keyword evidence="3 4" id="KW-0732">Signal</keyword>
<keyword evidence="6" id="KW-1185">Reference proteome</keyword>
<evidence type="ECO:0000256" key="2">
    <source>
        <dbReference type="ARBA" id="ARBA00010742"/>
    </source>
</evidence>
<dbReference type="RefSeq" id="WP_183265222.1">
    <property type="nucleotide sequence ID" value="NZ_JACHFJ010000001.1"/>
</dbReference>
<dbReference type="SUPFAM" id="SSF53850">
    <property type="entry name" value="Periplasmic binding protein-like II"/>
    <property type="match status" value="1"/>
</dbReference>
<sequence length="330" mass="34508">MLKKRLLLSLALAGSLFAGAQSRAATIPTTPEPGPVKIALEPWLGYGQWAVAQDKGFFAKEGLKDVTLVNFDEDKELNAAMAGGKVDAACVSTNTAMAMVSAGLPVKAVLLMDFSNTADAILAPSSITSIAQLKGKQVAYEEGSTSDVLLHYALAQAGMSMSDVTKVPMPADSAGSAMLAGRVPVAVTYEPYISAALAAGKGYHRLFTAGVNPGLISDVLIVSDKMIKEHPGQILALVRSWQDAITYYNANTADGRAIIAKSVSSDLASLNTAFDGVTYYTVPAAREAFNGAFRDKTFNDVLKAATQAGLVTKPVTPAQVLDADFLNAAQ</sequence>
<dbReference type="Proteomes" id="UP000553706">
    <property type="component" value="Unassembled WGS sequence"/>
</dbReference>